<keyword evidence="1" id="KW-0479">Metal-binding</keyword>
<dbReference type="Gene3D" id="3.30.160.60">
    <property type="entry name" value="Classic Zinc Finger"/>
    <property type="match status" value="2"/>
</dbReference>
<evidence type="ECO:0000256" key="1">
    <source>
        <dbReference type="ARBA" id="ARBA00022723"/>
    </source>
</evidence>
<name>A0ABM1EQS9_PRICU</name>
<reference evidence="8" key="1">
    <citation type="submission" date="2025-08" db="UniProtKB">
        <authorList>
            <consortium name="RefSeq"/>
        </authorList>
    </citation>
    <scope>IDENTIFICATION</scope>
</reference>
<dbReference type="InterPro" id="IPR036236">
    <property type="entry name" value="Znf_C2H2_sf"/>
</dbReference>
<dbReference type="SMART" id="SM00355">
    <property type="entry name" value="ZnF_C2H2"/>
    <property type="match status" value="4"/>
</dbReference>
<evidence type="ECO:0000313" key="8">
    <source>
        <dbReference type="RefSeq" id="XP_014674550.1"/>
    </source>
</evidence>
<keyword evidence="3 5" id="KW-0863">Zinc-finger</keyword>
<gene>
    <name evidence="8" type="primary">LOC106814716</name>
</gene>
<evidence type="ECO:0000259" key="6">
    <source>
        <dbReference type="PROSITE" id="PS50157"/>
    </source>
</evidence>
<evidence type="ECO:0000256" key="4">
    <source>
        <dbReference type="ARBA" id="ARBA00022833"/>
    </source>
</evidence>
<keyword evidence="7" id="KW-1185">Reference proteome</keyword>
<keyword evidence="4" id="KW-0862">Zinc</keyword>
<keyword evidence="2" id="KW-0677">Repeat</keyword>
<protein>
    <submittedName>
        <fullName evidence="8">Zinc finger protein 771-like</fullName>
    </submittedName>
</protein>
<organism evidence="7 8">
    <name type="scientific">Priapulus caudatus</name>
    <name type="common">Priapulid worm</name>
    <dbReference type="NCBI Taxonomy" id="37621"/>
    <lineage>
        <taxon>Eukaryota</taxon>
        <taxon>Metazoa</taxon>
        <taxon>Ecdysozoa</taxon>
        <taxon>Scalidophora</taxon>
        <taxon>Priapulida</taxon>
        <taxon>Priapulimorpha</taxon>
        <taxon>Priapulimorphida</taxon>
        <taxon>Priapulidae</taxon>
        <taxon>Priapulus</taxon>
    </lineage>
</organism>
<accession>A0ABM1EQS9</accession>
<feature type="domain" description="C2H2-type" evidence="6">
    <location>
        <begin position="1"/>
        <end position="28"/>
    </location>
</feature>
<evidence type="ECO:0000256" key="5">
    <source>
        <dbReference type="PROSITE-ProRule" id="PRU00042"/>
    </source>
</evidence>
<evidence type="ECO:0000313" key="7">
    <source>
        <dbReference type="Proteomes" id="UP000695022"/>
    </source>
</evidence>
<dbReference type="PANTHER" id="PTHR24379:SF121">
    <property type="entry name" value="C2H2-TYPE DOMAIN-CONTAINING PROTEIN"/>
    <property type="match status" value="1"/>
</dbReference>
<dbReference type="PROSITE" id="PS50157">
    <property type="entry name" value="ZINC_FINGER_C2H2_2"/>
    <property type="match status" value="2"/>
</dbReference>
<dbReference type="PROSITE" id="PS00028">
    <property type="entry name" value="ZINC_FINGER_C2H2_1"/>
    <property type="match status" value="3"/>
</dbReference>
<dbReference type="InterPro" id="IPR013087">
    <property type="entry name" value="Znf_C2H2_type"/>
</dbReference>
<feature type="domain" description="C2H2-type" evidence="6">
    <location>
        <begin position="28"/>
        <end position="55"/>
    </location>
</feature>
<sequence>MKCALCGEEFAEVLRLAHHVQEHRSKPHQCRECSRMFAQESHLRSHALTKHGKKATKCPQCDRKEDNMLMLRNHLAKEHGAEQVDRYHWCFSCNLLFLTLAEWTAHTDGVHQGVRPGTSLARPNGIRKYVAILVRDEQ</sequence>
<dbReference type="PANTHER" id="PTHR24379">
    <property type="entry name" value="KRAB AND ZINC FINGER DOMAIN-CONTAINING"/>
    <property type="match status" value="1"/>
</dbReference>
<evidence type="ECO:0000256" key="3">
    <source>
        <dbReference type="ARBA" id="ARBA00022771"/>
    </source>
</evidence>
<evidence type="ECO:0000256" key="2">
    <source>
        <dbReference type="ARBA" id="ARBA00022737"/>
    </source>
</evidence>
<dbReference type="SUPFAM" id="SSF57667">
    <property type="entry name" value="beta-beta-alpha zinc fingers"/>
    <property type="match status" value="1"/>
</dbReference>
<dbReference type="Proteomes" id="UP000695022">
    <property type="component" value="Unplaced"/>
</dbReference>
<dbReference type="GeneID" id="106814716"/>
<dbReference type="RefSeq" id="XP_014674550.1">
    <property type="nucleotide sequence ID" value="XM_014819064.1"/>
</dbReference>
<proteinExistence type="predicted"/>